<accession>A0A329S4G7</accession>
<comment type="caution">
    <text evidence="6">The sequence shown here is derived from an EMBL/GenBank/DDBJ whole genome shotgun (WGS) entry which is preliminary data.</text>
</comment>
<sequence>MPWSTRLTTEEIGKAKALRAEHRSFRYITEYLGRSDHAIRNLLNPKKKASPTKKVGRPAKVTQRIARHVFRLATVKKYTSKRISKAADNVLGPSTVRKLLRSSRAAKWIKRKPAPAIKPHHKVARAAFAAKK</sequence>
<dbReference type="EMBL" id="RCMK01000074">
    <property type="protein sequence ID" value="KAG2950234.1"/>
    <property type="molecule type" value="Genomic_DNA"/>
</dbReference>
<keyword evidence="7" id="KW-1185">Reference proteome</keyword>
<proteinExistence type="predicted"/>
<gene>
    <name evidence="6" type="ORF">PC110_g11787</name>
    <name evidence="1" type="ORF">PC113_g4782</name>
    <name evidence="2" type="ORF">PC115_g4091</name>
    <name evidence="3" type="ORF">PC117_g4599</name>
    <name evidence="4" type="ORF">PC118_g4139</name>
    <name evidence="5" type="ORF">PC129_g2962</name>
</gene>
<evidence type="ECO:0000313" key="3">
    <source>
        <dbReference type="EMBL" id="KAG2950234.1"/>
    </source>
</evidence>
<dbReference type="OrthoDB" id="127927at2759"/>
<dbReference type="AlphaFoldDB" id="A0A329S4G7"/>
<organism evidence="6 7">
    <name type="scientific">Phytophthora cactorum</name>
    <dbReference type="NCBI Taxonomy" id="29920"/>
    <lineage>
        <taxon>Eukaryota</taxon>
        <taxon>Sar</taxon>
        <taxon>Stramenopiles</taxon>
        <taxon>Oomycota</taxon>
        <taxon>Peronosporomycetes</taxon>
        <taxon>Peronosporales</taxon>
        <taxon>Peronosporaceae</taxon>
        <taxon>Phytophthora</taxon>
    </lineage>
</organism>
<evidence type="ECO:0000313" key="1">
    <source>
        <dbReference type="EMBL" id="KAG2864202.1"/>
    </source>
</evidence>
<dbReference type="EMBL" id="RCML01000075">
    <property type="protein sequence ID" value="KAG2993225.1"/>
    <property type="molecule type" value="Genomic_DNA"/>
</dbReference>
<name>A0A329S4G7_9STRA</name>
<evidence type="ECO:0000313" key="6">
    <source>
        <dbReference type="EMBL" id="RAW31864.1"/>
    </source>
</evidence>
<evidence type="ECO:0000313" key="2">
    <source>
        <dbReference type="EMBL" id="KAG2937674.1"/>
    </source>
</evidence>
<dbReference type="Proteomes" id="UP000697107">
    <property type="component" value="Unassembled WGS sequence"/>
</dbReference>
<evidence type="ECO:0008006" key="8">
    <source>
        <dbReference type="Google" id="ProtNLM"/>
    </source>
</evidence>
<dbReference type="EMBL" id="RCMG01000085">
    <property type="protein sequence ID" value="KAG2864202.1"/>
    <property type="molecule type" value="Genomic_DNA"/>
</dbReference>
<reference evidence="1" key="2">
    <citation type="submission" date="2018-10" db="EMBL/GenBank/DDBJ databases">
        <title>Effector identification in a new, highly contiguous assembly of the strawberry crown rot pathogen Phytophthora cactorum.</title>
        <authorList>
            <person name="Armitage A.D."/>
            <person name="Nellist C.F."/>
            <person name="Bates H."/>
            <person name="Vickerstaff R.J."/>
            <person name="Harrison R.J."/>
        </authorList>
    </citation>
    <scope>NUCLEOTIDE SEQUENCE</scope>
    <source>
        <strain evidence="1">15-7</strain>
        <strain evidence="2">4032</strain>
        <strain evidence="3">4040</strain>
        <strain evidence="4">P415</strain>
        <strain evidence="5">P421</strain>
    </source>
</reference>
<evidence type="ECO:0000313" key="5">
    <source>
        <dbReference type="EMBL" id="KAG3226454.1"/>
    </source>
</evidence>
<dbReference type="EMBL" id="RCMV01000057">
    <property type="protein sequence ID" value="KAG3226454.1"/>
    <property type="molecule type" value="Genomic_DNA"/>
</dbReference>
<dbReference type="Gene3D" id="1.10.10.60">
    <property type="entry name" value="Homeodomain-like"/>
    <property type="match status" value="1"/>
</dbReference>
<dbReference type="EMBL" id="RCMI01000074">
    <property type="protein sequence ID" value="KAG2937674.1"/>
    <property type="molecule type" value="Genomic_DNA"/>
</dbReference>
<dbReference type="Proteomes" id="UP000760860">
    <property type="component" value="Unassembled WGS sequence"/>
</dbReference>
<dbReference type="VEuPathDB" id="FungiDB:PC110_g11787"/>
<protein>
    <recommendedName>
        <fullName evidence="8">Transposase IS30-like HTH domain-containing protein</fullName>
    </recommendedName>
</protein>
<evidence type="ECO:0000313" key="4">
    <source>
        <dbReference type="EMBL" id="KAG2993225.1"/>
    </source>
</evidence>
<dbReference type="Proteomes" id="UP000774804">
    <property type="component" value="Unassembled WGS sequence"/>
</dbReference>
<dbReference type="Proteomes" id="UP000735874">
    <property type="component" value="Unassembled WGS sequence"/>
</dbReference>
<reference evidence="6 7" key="1">
    <citation type="submission" date="2018-01" db="EMBL/GenBank/DDBJ databases">
        <title>Draft genome of the strawberry crown rot pathogen Phytophthora cactorum.</title>
        <authorList>
            <person name="Armitage A.D."/>
            <person name="Lysoe E."/>
            <person name="Nellist C.F."/>
            <person name="Harrison R.J."/>
            <person name="Brurberg M.B."/>
        </authorList>
    </citation>
    <scope>NUCLEOTIDE SEQUENCE [LARGE SCALE GENOMIC DNA]</scope>
    <source>
        <strain evidence="6 7">10300</strain>
    </source>
</reference>
<dbReference type="EMBL" id="MJFZ01000303">
    <property type="protein sequence ID" value="RAW31864.1"/>
    <property type="molecule type" value="Genomic_DNA"/>
</dbReference>
<evidence type="ECO:0000313" key="7">
    <source>
        <dbReference type="Proteomes" id="UP000251314"/>
    </source>
</evidence>
<dbReference type="Proteomes" id="UP000251314">
    <property type="component" value="Unassembled WGS sequence"/>
</dbReference>
<dbReference type="Proteomes" id="UP000736787">
    <property type="component" value="Unassembled WGS sequence"/>
</dbReference>